<dbReference type="RefSeq" id="WP_218234615.1">
    <property type="nucleotide sequence ID" value="NZ_BAABBB010000019.1"/>
</dbReference>
<dbReference type="Proteomes" id="UP001500301">
    <property type="component" value="Unassembled WGS sequence"/>
</dbReference>
<reference evidence="3" key="1">
    <citation type="journal article" date="2019" name="Int. J. Syst. Evol. Microbiol.">
        <title>The Global Catalogue of Microorganisms (GCM) 10K type strain sequencing project: providing services to taxonomists for standard genome sequencing and annotation.</title>
        <authorList>
            <consortium name="The Broad Institute Genomics Platform"/>
            <consortium name="The Broad Institute Genome Sequencing Center for Infectious Disease"/>
            <person name="Wu L."/>
            <person name="Ma J."/>
        </authorList>
    </citation>
    <scope>NUCLEOTIDE SEQUENCE [LARGE SCALE GENOMIC DNA]</scope>
    <source>
        <strain evidence="3">JCM 17460</strain>
    </source>
</reference>
<evidence type="ECO:0000313" key="2">
    <source>
        <dbReference type="EMBL" id="GAA3546314.1"/>
    </source>
</evidence>
<dbReference type="PANTHER" id="PTHR35400:SF3">
    <property type="entry name" value="SLL1072 PROTEIN"/>
    <property type="match status" value="1"/>
</dbReference>
<keyword evidence="2" id="KW-0255">Endonuclease</keyword>
<name>A0ABP6W5J3_9ACTN</name>
<gene>
    <name evidence="2" type="ORF">GCM10022263_36830</name>
</gene>
<organism evidence="2 3">
    <name type="scientific">Nocardioides daeguensis</name>
    <dbReference type="NCBI Taxonomy" id="908359"/>
    <lineage>
        <taxon>Bacteria</taxon>
        <taxon>Bacillati</taxon>
        <taxon>Actinomycetota</taxon>
        <taxon>Actinomycetes</taxon>
        <taxon>Propionibacteriales</taxon>
        <taxon>Nocardioidaceae</taxon>
        <taxon>Nocardioides</taxon>
    </lineage>
</organism>
<keyword evidence="2" id="KW-0540">Nuclease</keyword>
<comment type="caution">
    <text evidence="2">The sequence shown here is derived from an EMBL/GenBank/DDBJ whole genome shotgun (WGS) entry which is preliminary data.</text>
</comment>
<dbReference type="InterPro" id="IPR008538">
    <property type="entry name" value="Uma2"/>
</dbReference>
<evidence type="ECO:0000259" key="1">
    <source>
        <dbReference type="Pfam" id="PF05685"/>
    </source>
</evidence>
<sequence>MSVVETLQVPGPWTIAERDQLPDDGHRYELVDGTLLVNAAPAPDHQEVGLRLWQLLDAGAPVELRVLTAPLDVVLADDTVVEPDVVVGRRADFTGKNLPAVPLLVVEVLSPSTQVIDRNMKLERYQRAGIPSYWIVDPEALRLVAHELVDGRYVEVADVSGPGSWTAERPFPVTITPAALLR</sequence>
<evidence type="ECO:0000313" key="3">
    <source>
        <dbReference type="Proteomes" id="UP001500301"/>
    </source>
</evidence>
<proteinExistence type="predicted"/>
<keyword evidence="2" id="KW-0378">Hydrolase</keyword>
<dbReference type="EMBL" id="BAABBB010000019">
    <property type="protein sequence ID" value="GAA3546314.1"/>
    <property type="molecule type" value="Genomic_DNA"/>
</dbReference>
<dbReference type="CDD" id="cd06260">
    <property type="entry name" value="DUF820-like"/>
    <property type="match status" value="1"/>
</dbReference>
<dbReference type="GO" id="GO:0004519">
    <property type="term" value="F:endonuclease activity"/>
    <property type="evidence" value="ECO:0007669"/>
    <property type="project" value="UniProtKB-KW"/>
</dbReference>
<dbReference type="PANTHER" id="PTHR35400">
    <property type="entry name" value="SLR1083 PROTEIN"/>
    <property type="match status" value="1"/>
</dbReference>
<feature type="domain" description="Putative restriction endonuclease" evidence="1">
    <location>
        <begin position="19"/>
        <end position="174"/>
    </location>
</feature>
<keyword evidence="3" id="KW-1185">Reference proteome</keyword>
<dbReference type="Pfam" id="PF05685">
    <property type="entry name" value="Uma2"/>
    <property type="match status" value="1"/>
</dbReference>
<accession>A0ABP6W5J3</accession>
<protein>
    <submittedName>
        <fullName evidence="2">Uma2 family endonuclease</fullName>
    </submittedName>
</protein>